<dbReference type="CDD" id="cd04496">
    <property type="entry name" value="SSB_OBF"/>
    <property type="match status" value="1"/>
</dbReference>
<evidence type="ECO:0000313" key="3">
    <source>
        <dbReference type="EMBL" id="HIX80726.1"/>
    </source>
</evidence>
<dbReference type="EMBL" id="DXET01000051">
    <property type="protein sequence ID" value="HIX80726.1"/>
    <property type="molecule type" value="Genomic_DNA"/>
</dbReference>
<sequence>MQTTLGGVKVANATIQIEKGYKNGLGIFESDYIVVSLWRGIAEMIIDCAKPGSMIAIKGRLHSRNLECGDSKQITTIEVVAERVSLLDKYFKY</sequence>
<evidence type="ECO:0000313" key="4">
    <source>
        <dbReference type="Proteomes" id="UP000886724"/>
    </source>
</evidence>
<dbReference type="Pfam" id="PF00436">
    <property type="entry name" value="SSB"/>
    <property type="match status" value="1"/>
</dbReference>
<evidence type="ECO:0000256" key="1">
    <source>
        <dbReference type="ARBA" id="ARBA00023125"/>
    </source>
</evidence>
<name>A0A9D2BLP5_9FIRM</name>
<organism evidence="3 4">
    <name type="scientific">Candidatus Erysipelatoclostridium merdavium</name>
    <dbReference type="NCBI Taxonomy" id="2838566"/>
    <lineage>
        <taxon>Bacteria</taxon>
        <taxon>Bacillati</taxon>
        <taxon>Bacillota</taxon>
        <taxon>Erysipelotrichia</taxon>
        <taxon>Erysipelotrichales</taxon>
        <taxon>Erysipelotrichales incertae sedis</taxon>
    </lineage>
</organism>
<reference evidence="3" key="1">
    <citation type="journal article" date="2021" name="PeerJ">
        <title>Extensive microbial diversity within the chicken gut microbiome revealed by metagenomics and culture.</title>
        <authorList>
            <person name="Gilroy R."/>
            <person name="Ravi A."/>
            <person name="Getino M."/>
            <person name="Pursley I."/>
            <person name="Horton D.L."/>
            <person name="Alikhan N.F."/>
            <person name="Baker D."/>
            <person name="Gharbi K."/>
            <person name="Hall N."/>
            <person name="Watson M."/>
            <person name="Adriaenssens E.M."/>
            <person name="Foster-Nyarko E."/>
            <person name="Jarju S."/>
            <person name="Secka A."/>
            <person name="Antonio M."/>
            <person name="Oren A."/>
            <person name="Chaudhuri R.R."/>
            <person name="La Ragione R."/>
            <person name="Hildebrand F."/>
            <person name="Pallen M.J."/>
        </authorList>
    </citation>
    <scope>NUCLEOTIDE SEQUENCE</scope>
    <source>
        <strain evidence="3">ChiGjej1B1-14440</strain>
    </source>
</reference>
<dbReference type="SUPFAM" id="SSF50249">
    <property type="entry name" value="Nucleic acid-binding proteins"/>
    <property type="match status" value="1"/>
</dbReference>
<comment type="caution">
    <text evidence="3">The sequence shown here is derived from an EMBL/GenBank/DDBJ whole genome shotgun (WGS) entry which is preliminary data.</text>
</comment>
<dbReference type="InterPro" id="IPR012340">
    <property type="entry name" value="NA-bd_OB-fold"/>
</dbReference>
<reference evidence="3" key="2">
    <citation type="submission" date="2021-04" db="EMBL/GenBank/DDBJ databases">
        <authorList>
            <person name="Gilroy R."/>
        </authorList>
    </citation>
    <scope>NUCLEOTIDE SEQUENCE</scope>
    <source>
        <strain evidence="3">ChiGjej1B1-14440</strain>
    </source>
</reference>
<evidence type="ECO:0000256" key="2">
    <source>
        <dbReference type="PROSITE-ProRule" id="PRU00252"/>
    </source>
</evidence>
<dbReference type="InterPro" id="IPR000424">
    <property type="entry name" value="Primosome_PriB/ssb"/>
</dbReference>
<gene>
    <name evidence="3" type="ORF">H9980_01995</name>
</gene>
<dbReference type="GO" id="GO:0003697">
    <property type="term" value="F:single-stranded DNA binding"/>
    <property type="evidence" value="ECO:0007669"/>
    <property type="project" value="InterPro"/>
</dbReference>
<proteinExistence type="predicted"/>
<dbReference type="Proteomes" id="UP000886724">
    <property type="component" value="Unassembled WGS sequence"/>
</dbReference>
<protein>
    <submittedName>
        <fullName evidence="3">Single-stranded DNA-binding protein</fullName>
    </submittedName>
</protein>
<dbReference type="PROSITE" id="PS50935">
    <property type="entry name" value="SSB"/>
    <property type="match status" value="1"/>
</dbReference>
<keyword evidence="1 2" id="KW-0238">DNA-binding</keyword>
<dbReference type="Gene3D" id="2.40.50.140">
    <property type="entry name" value="Nucleic acid-binding proteins"/>
    <property type="match status" value="1"/>
</dbReference>
<accession>A0A9D2BLP5</accession>
<dbReference type="AlphaFoldDB" id="A0A9D2BLP5"/>